<comment type="caution">
    <text evidence="3">The sequence shown here is derived from an EMBL/GenBank/DDBJ whole genome shotgun (WGS) entry which is preliminary data.</text>
</comment>
<feature type="compositionally biased region" description="Acidic residues" evidence="1">
    <location>
        <begin position="407"/>
        <end position="418"/>
    </location>
</feature>
<dbReference type="InterPro" id="IPR036420">
    <property type="entry name" value="BRCT_dom_sf"/>
</dbReference>
<feature type="compositionally biased region" description="Low complexity" evidence="1">
    <location>
        <begin position="252"/>
        <end position="280"/>
    </location>
</feature>
<name>A0A2V0PCF9_9CHLO</name>
<dbReference type="PROSITE" id="PS50172">
    <property type="entry name" value="BRCT"/>
    <property type="match status" value="1"/>
</dbReference>
<gene>
    <name evidence="3" type="ORF">Rsub_08551</name>
</gene>
<feature type="compositionally biased region" description="Low complexity" evidence="1">
    <location>
        <begin position="545"/>
        <end position="557"/>
    </location>
</feature>
<feature type="region of interest" description="Disordered" evidence="1">
    <location>
        <begin position="109"/>
        <end position="741"/>
    </location>
</feature>
<dbReference type="STRING" id="307507.A0A2V0PCF9"/>
<dbReference type="Pfam" id="PF12738">
    <property type="entry name" value="PTCB-BRCT"/>
    <property type="match status" value="1"/>
</dbReference>
<evidence type="ECO:0000313" key="4">
    <source>
        <dbReference type="Proteomes" id="UP000247498"/>
    </source>
</evidence>
<feature type="compositionally biased region" description="Polar residues" evidence="1">
    <location>
        <begin position="649"/>
        <end position="664"/>
    </location>
</feature>
<feature type="compositionally biased region" description="Basic residues" evidence="1">
    <location>
        <begin position="373"/>
        <end position="382"/>
    </location>
</feature>
<feature type="compositionally biased region" description="Low complexity" evidence="1">
    <location>
        <begin position="705"/>
        <end position="725"/>
    </location>
</feature>
<sequence>MEDLEAALADLSNRVEAPHDGRKRHEASRVVVCASGFHGAAKAQLQAQVAALGGAYRGDLVRGVTTHLVCRRLLDAFGSAKYRSALEWGVSVVGHAWLVDSLRAGRPLPAEAYKDDGEDQLAASPPPQQQQQQQWQEEVKKQHKTLIQQQREQKPQPLENGQPQQQRRQQQLQQQQQRQHHQQHGRMAWPLESQDIEIPDSQPFGTLPFESPPHGQRAGECDGSGSGSGSGGDVSFAFAAGGIEPSPAVTHGSPQWGWGGAAAPQQQQQQAEEQQSQEQGEPGDEPFADGAVPETQLDPFSDWGFPGGGHAHPALQYPLLRRSLPAEETGASGDCSGGSAEAAVCGPRAQAAQAAPAAAAPAPSTGAVGPAARRLKGGRLSRRVAQLLETPEDDLLADEGAGQADEGVLEDSDLDEEDLRQLESHRREQKRAASEARARERRRLRKAGGCAAASAAATPCGTLSRGGASGSGGSDGEDESGCTGGTLPPSSRGVHSVVASSAPTATADSDMMPCTRLFATDNDSQDRVSCGCGGGGGGNGDAPGDGDSADSGRGSACTSATAAARPVSAGPSSSCSTGSGGRRLQLPPSSRRVDRGTMEAVRERQRQLREQERGRLAAAATTAAAAAAAGAAAAAAVASPEAPAAAEGPQQQEDLPQEWNCQQQGAEEASSSGSDEERGAGRQAGGKSASGAQRPASATLSFITLRPLQRQPPQQRGRPPRRSATAGGGGDADGEGATASTATASCAGGALTLVTVAAFDAADDGDSCAASSSAAPRGAGGGDCDDDDGDGGDALQTALRRVLREQVRTHARGAGAAARFPPSPRQDAPTGEGDGATPPAAAPRGEALSELPTCGLSAGDEALRAQLGARLAHLVRGSGGGDDEEPIPLKLLQRPARGSSAREWHRLMPGGAGRAKLQYAEQIQIPWACATFCTKERSHCPIVVAPPELLPGAAAAPAAAAALGAVATLAEPGAGGGAQSEAVTCVVEPIAFYQLPSGGWWLEGHRLLSTRDLRAAARAARRAGAPARLRLPADYRADGEELLRSTAVVHVPVEHVKGVIKIARVRTRQAAAATAGAGAGGRARGGHWWRYDFDESSLCALPAGGAAAARGEREAVDGAA</sequence>
<feature type="compositionally biased region" description="Low complexity" evidence="1">
    <location>
        <begin position="767"/>
        <end position="777"/>
    </location>
</feature>
<feature type="compositionally biased region" description="Low complexity" evidence="1">
    <location>
        <begin position="496"/>
        <end position="510"/>
    </location>
</feature>
<feature type="domain" description="BRCT" evidence="2">
    <location>
        <begin position="42"/>
        <end position="115"/>
    </location>
</feature>
<feature type="compositionally biased region" description="Basic and acidic residues" evidence="1">
    <location>
        <begin position="591"/>
        <end position="615"/>
    </location>
</feature>
<protein>
    <recommendedName>
        <fullName evidence="2">BRCT domain-containing protein</fullName>
    </recommendedName>
</protein>
<dbReference type="AlphaFoldDB" id="A0A2V0PCF9"/>
<dbReference type="OrthoDB" id="552788at2759"/>
<feature type="compositionally biased region" description="Gly residues" evidence="1">
    <location>
        <begin position="222"/>
        <end position="232"/>
    </location>
</feature>
<accession>A0A2V0PCF9</accession>
<dbReference type="SMART" id="SM00292">
    <property type="entry name" value="BRCT"/>
    <property type="match status" value="1"/>
</dbReference>
<keyword evidence="4" id="KW-1185">Reference proteome</keyword>
<feature type="compositionally biased region" description="Basic and acidic residues" evidence="1">
    <location>
        <begin position="419"/>
        <end position="438"/>
    </location>
</feature>
<organism evidence="3 4">
    <name type="scientific">Raphidocelis subcapitata</name>
    <dbReference type="NCBI Taxonomy" id="307507"/>
    <lineage>
        <taxon>Eukaryota</taxon>
        <taxon>Viridiplantae</taxon>
        <taxon>Chlorophyta</taxon>
        <taxon>core chlorophytes</taxon>
        <taxon>Chlorophyceae</taxon>
        <taxon>CS clade</taxon>
        <taxon>Sphaeropleales</taxon>
        <taxon>Selenastraceae</taxon>
        <taxon>Raphidocelis</taxon>
    </lineage>
</organism>
<reference evidence="3 4" key="1">
    <citation type="journal article" date="2018" name="Sci. Rep.">
        <title>Raphidocelis subcapitata (=Pseudokirchneriella subcapitata) provides an insight into genome evolution and environmental adaptations in the Sphaeropleales.</title>
        <authorList>
            <person name="Suzuki S."/>
            <person name="Yamaguchi H."/>
            <person name="Nakajima N."/>
            <person name="Kawachi M."/>
        </authorList>
    </citation>
    <scope>NUCLEOTIDE SEQUENCE [LARGE SCALE GENOMIC DNA]</scope>
    <source>
        <strain evidence="3 4">NIES-35</strain>
    </source>
</reference>
<feature type="compositionally biased region" description="Gly residues" evidence="1">
    <location>
        <begin position="531"/>
        <end position="543"/>
    </location>
</feature>
<dbReference type="Proteomes" id="UP000247498">
    <property type="component" value="Unassembled WGS sequence"/>
</dbReference>
<dbReference type="PANTHER" id="PTHR47776:SF2">
    <property type="entry name" value="RING-TYPE E3 UBIQUITIN TRANSFERASE BRCA1"/>
    <property type="match status" value="1"/>
</dbReference>
<evidence type="ECO:0000313" key="3">
    <source>
        <dbReference type="EMBL" id="GBF95570.1"/>
    </source>
</evidence>
<dbReference type="InterPro" id="IPR001357">
    <property type="entry name" value="BRCT_dom"/>
</dbReference>
<feature type="compositionally biased region" description="Low complexity" evidence="1">
    <location>
        <begin position="616"/>
        <end position="648"/>
    </location>
</feature>
<feature type="compositionally biased region" description="Low complexity" evidence="1">
    <location>
        <begin position="447"/>
        <end position="466"/>
    </location>
</feature>
<feature type="compositionally biased region" description="Low complexity" evidence="1">
    <location>
        <begin position="233"/>
        <end position="242"/>
    </location>
</feature>
<dbReference type="InParanoid" id="A0A2V0PCF9"/>
<feature type="compositionally biased region" description="Low complexity" evidence="1">
    <location>
        <begin position="568"/>
        <end position="577"/>
    </location>
</feature>
<dbReference type="PANTHER" id="PTHR47776">
    <property type="entry name" value="F5A8.9 PROTEIN"/>
    <property type="match status" value="1"/>
</dbReference>
<dbReference type="SUPFAM" id="SSF52113">
    <property type="entry name" value="BRCT domain"/>
    <property type="match status" value="1"/>
</dbReference>
<dbReference type="Gene3D" id="3.40.50.10190">
    <property type="entry name" value="BRCT domain"/>
    <property type="match status" value="1"/>
</dbReference>
<feature type="compositionally biased region" description="Low complexity" evidence="1">
    <location>
        <begin position="342"/>
        <end position="372"/>
    </location>
</feature>
<evidence type="ECO:0000259" key="2">
    <source>
        <dbReference type="PROSITE" id="PS50172"/>
    </source>
</evidence>
<proteinExistence type="predicted"/>
<dbReference type="EMBL" id="BDRX01000066">
    <property type="protein sequence ID" value="GBF95570.1"/>
    <property type="molecule type" value="Genomic_DNA"/>
</dbReference>
<evidence type="ECO:0000256" key="1">
    <source>
        <dbReference type="SAM" id="MobiDB-lite"/>
    </source>
</evidence>
<feature type="compositionally biased region" description="Low complexity" evidence="1">
    <location>
        <begin position="162"/>
        <end position="177"/>
    </location>
</feature>
<feature type="region of interest" description="Disordered" evidence="1">
    <location>
        <begin position="764"/>
        <end position="852"/>
    </location>
</feature>